<accession>A0A4P2R3J9</accession>
<organism evidence="1 2">
    <name type="scientific">Sorangium cellulosum</name>
    <name type="common">Polyangium cellulosum</name>
    <dbReference type="NCBI Taxonomy" id="56"/>
    <lineage>
        <taxon>Bacteria</taxon>
        <taxon>Pseudomonadati</taxon>
        <taxon>Myxococcota</taxon>
        <taxon>Polyangia</taxon>
        <taxon>Polyangiales</taxon>
        <taxon>Polyangiaceae</taxon>
        <taxon>Sorangium</taxon>
    </lineage>
</organism>
<dbReference type="EMBL" id="CP012672">
    <property type="protein sequence ID" value="AUX37617.1"/>
    <property type="molecule type" value="Genomic_DNA"/>
</dbReference>
<dbReference type="Pfam" id="PF08747">
    <property type="entry name" value="BrxB"/>
    <property type="match status" value="1"/>
</dbReference>
<proteinExistence type="predicted"/>
<gene>
    <name evidence="1" type="ORF">SOCE836_098470</name>
</gene>
<dbReference type="InterPro" id="IPR014858">
    <property type="entry name" value="BrxB"/>
</dbReference>
<dbReference type="RefSeq" id="WP_129580217.1">
    <property type="nucleotide sequence ID" value="NZ_CP012672.1"/>
</dbReference>
<name>A0A4P2R3J9_SORCE</name>
<protein>
    <recommendedName>
        <fullName evidence="3">DUF1788 domain-containing protein</fullName>
    </recommendedName>
</protein>
<evidence type="ECO:0008006" key="3">
    <source>
        <dbReference type="Google" id="ProtNLM"/>
    </source>
</evidence>
<evidence type="ECO:0000313" key="2">
    <source>
        <dbReference type="Proteomes" id="UP000295497"/>
    </source>
</evidence>
<reference evidence="1 2" key="1">
    <citation type="submission" date="2015-09" db="EMBL/GenBank/DDBJ databases">
        <title>Sorangium comparison.</title>
        <authorList>
            <person name="Zaburannyi N."/>
            <person name="Bunk B."/>
            <person name="Overmann J."/>
            <person name="Mueller R."/>
        </authorList>
    </citation>
    <scope>NUCLEOTIDE SEQUENCE [LARGE SCALE GENOMIC DNA]</scope>
    <source>
        <strain evidence="1 2">So ce836</strain>
    </source>
</reference>
<sequence>MTTEPFFQESSLNEAVAALRRDLLAEDGPQISTMRNYRFAILPYRPKDEFKLRQLMRRLTDELSAEGWGVLPISLQKILLDRIRATGQTNVEALVNRERRLYEKDPERALAYLRDKIAPHIEGPEGIAADVAKLITDFAEQNPDRADRTLVLIGRAGALYPFFRSSALLKHIDGKTRNIPVVLLYPGERKDTTALSFMGELDADRDYRPRIYP</sequence>
<dbReference type="AlphaFoldDB" id="A0A4P2R3J9"/>
<evidence type="ECO:0000313" key="1">
    <source>
        <dbReference type="EMBL" id="AUX37617.1"/>
    </source>
</evidence>
<dbReference type="Proteomes" id="UP000295497">
    <property type="component" value="Chromosome"/>
</dbReference>